<feature type="transmembrane region" description="Helical" evidence="1">
    <location>
        <begin position="21"/>
        <end position="38"/>
    </location>
</feature>
<dbReference type="AlphaFoldDB" id="A0A979GYX5"/>
<dbReference type="Proteomes" id="UP000002215">
    <property type="component" value="Chromosome"/>
</dbReference>
<feature type="transmembrane region" description="Helical" evidence="1">
    <location>
        <begin position="76"/>
        <end position="94"/>
    </location>
</feature>
<dbReference type="EMBL" id="CP001699">
    <property type="protein sequence ID" value="ACU63486.1"/>
    <property type="molecule type" value="Genomic_DNA"/>
</dbReference>
<evidence type="ECO:0000313" key="2">
    <source>
        <dbReference type="EMBL" id="ACU63486.1"/>
    </source>
</evidence>
<evidence type="ECO:0000256" key="1">
    <source>
        <dbReference type="SAM" id="Phobius"/>
    </source>
</evidence>
<reference evidence="3" key="1">
    <citation type="submission" date="2009-08" db="EMBL/GenBank/DDBJ databases">
        <title>The complete genome of Chitinophaga pinensis DSM 2588.</title>
        <authorList>
            <consortium name="US DOE Joint Genome Institute (JGI-PGF)"/>
            <person name="Lucas S."/>
            <person name="Copeland A."/>
            <person name="Lapidus A."/>
            <person name="Glavina del Rio T."/>
            <person name="Dalin E."/>
            <person name="Tice H."/>
            <person name="Bruce D."/>
            <person name="Goodwin L."/>
            <person name="Pitluck S."/>
            <person name="Kyrpides N."/>
            <person name="Mavromatis K."/>
            <person name="Ivanova N."/>
            <person name="Mikhailova N."/>
            <person name="Sims D."/>
            <person name="Meinche L."/>
            <person name="Brettin T."/>
            <person name="Detter J.C."/>
            <person name="Han C."/>
            <person name="Larimer F."/>
            <person name="Land M."/>
            <person name="Hauser L."/>
            <person name="Markowitz V."/>
            <person name="Cheng J.-F."/>
            <person name="Hugenholtz P."/>
            <person name="Woyke T."/>
            <person name="Wu D."/>
            <person name="Spring S."/>
            <person name="Klenk H.-P."/>
            <person name="Eisen J.A."/>
        </authorList>
    </citation>
    <scope>NUCLEOTIDE SEQUENCE [LARGE SCALE GENOMIC DNA]</scope>
    <source>
        <strain evidence="3">ATCC 43595 / DSM 2588 / LMG 13176 / NBRC 15968 / NCIMB 11800 / UQM 2034</strain>
    </source>
</reference>
<accession>A0A979GYX5</accession>
<reference evidence="2 3" key="2">
    <citation type="journal article" date="2010" name="Stand. Genomic Sci.">
        <title>Complete genome sequence of Chitinophaga pinensis type strain (UQM 2034).</title>
        <authorList>
            <person name="Glavina Del Rio T."/>
            <person name="Abt B."/>
            <person name="Spring S."/>
            <person name="Lapidus A."/>
            <person name="Nolan M."/>
            <person name="Tice H."/>
            <person name="Copeland A."/>
            <person name="Cheng J.F."/>
            <person name="Chen F."/>
            <person name="Bruce D."/>
            <person name="Goodwin L."/>
            <person name="Pitluck S."/>
            <person name="Ivanova N."/>
            <person name="Mavromatis K."/>
            <person name="Mikhailova N."/>
            <person name="Pati A."/>
            <person name="Chen A."/>
            <person name="Palaniappan K."/>
            <person name="Land M."/>
            <person name="Hauser L."/>
            <person name="Chang Y.J."/>
            <person name="Jeffries C.D."/>
            <person name="Chain P."/>
            <person name="Saunders E."/>
            <person name="Detter J.C."/>
            <person name="Brettin T."/>
            <person name="Rohde M."/>
            <person name="Goker M."/>
            <person name="Bristow J."/>
            <person name="Eisen J.A."/>
            <person name="Markowitz V."/>
            <person name="Hugenholtz P."/>
            <person name="Kyrpides N.C."/>
            <person name="Klenk H.P."/>
            <person name="Lucas S."/>
        </authorList>
    </citation>
    <scope>NUCLEOTIDE SEQUENCE [LARGE SCALE GENOMIC DNA]</scope>
    <source>
        <strain evidence="3">ATCC 43595 / DSM 2588 / LMG 13176 / NBRC 15968 / NCIMB 11800 / UQM 2034</strain>
    </source>
</reference>
<keyword evidence="1" id="KW-1133">Transmembrane helix</keyword>
<gene>
    <name evidence="2" type="ordered locus">Cpin_6074</name>
</gene>
<protein>
    <submittedName>
        <fullName evidence="2">Uncharacterized protein</fullName>
    </submittedName>
</protein>
<keyword evidence="1" id="KW-0812">Transmembrane</keyword>
<keyword evidence="1" id="KW-0472">Membrane</keyword>
<sequence length="323" mass="36779">MANKIDNKESYVESGIGTKTTLIALICLIMGVVAYLIGHELEPNLIYSGTIIKVPDANDTVRLEQDPTNGHGLSMLFYHIAVILATAAIVDLIYKVSYKKDFNEKVESILSRYVPSFDSYYRHRVLGIYDELPSIRELIANSKKEIVIIQTYIPGLDNYYQDFIRAFAHNSNLKLKLYLLNPESPITVFRSEGITPLNAAAGEIDKDLVKEKIKTNRDTIKTLFNEIKTRHHCNADNLIAMQYDLMPLFSMYKFDDEVYIGFYRYGYEAIHSTQVKLDFTAGIGLQQFQEHLDYLDAHPSTKPFITHGKHVSETINTNGSIIH</sequence>
<name>A0A979GYX5_CHIPD</name>
<dbReference type="RefSeq" id="WP_012793651.1">
    <property type="nucleotide sequence ID" value="NC_013132.1"/>
</dbReference>
<proteinExistence type="predicted"/>
<dbReference type="KEGG" id="cpi:Cpin_6074"/>
<organism evidence="2 3">
    <name type="scientific">Chitinophaga pinensis (strain ATCC 43595 / DSM 2588 / LMG 13176 / NBRC 15968 / NCIMB 11800 / UQM 2034)</name>
    <dbReference type="NCBI Taxonomy" id="485918"/>
    <lineage>
        <taxon>Bacteria</taxon>
        <taxon>Pseudomonadati</taxon>
        <taxon>Bacteroidota</taxon>
        <taxon>Chitinophagia</taxon>
        <taxon>Chitinophagales</taxon>
        <taxon>Chitinophagaceae</taxon>
        <taxon>Chitinophaga</taxon>
    </lineage>
</organism>
<dbReference type="OrthoDB" id="3635533at2"/>
<evidence type="ECO:0000313" key="3">
    <source>
        <dbReference type="Proteomes" id="UP000002215"/>
    </source>
</evidence>